<gene>
    <name evidence="1" type="ORF">H2O73_06790</name>
</gene>
<dbReference type="Proteomes" id="UP000571701">
    <property type="component" value="Unassembled WGS sequence"/>
</dbReference>
<protein>
    <submittedName>
        <fullName evidence="1">Uncharacterized protein</fullName>
    </submittedName>
</protein>
<accession>A0A7W2FQ15</accession>
<keyword evidence="2" id="KW-1185">Reference proteome</keyword>
<reference evidence="1 2" key="1">
    <citation type="submission" date="2020-07" db="EMBL/GenBank/DDBJ databases">
        <title>Vibrio marinisediminis sp. nov., isolated from marine sediment.</title>
        <authorList>
            <person name="Ji X."/>
        </authorList>
    </citation>
    <scope>NUCLEOTIDE SEQUENCE [LARGE SCALE GENOMIC DNA]</scope>
    <source>
        <strain evidence="1 2">404</strain>
    </source>
</reference>
<organism evidence="1 2">
    <name type="scientific">Vibrio marinisediminis</name>
    <dbReference type="NCBI Taxonomy" id="2758441"/>
    <lineage>
        <taxon>Bacteria</taxon>
        <taxon>Pseudomonadati</taxon>
        <taxon>Pseudomonadota</taxon>
        <taxon>Gammaproteobacteria</taxon>
        <taxon>Vibrionales</taxon>
        <taxon>Vibrionaceae</taxon>
        <taxon>Vibrio</taxon>
    </lineage>
</organism>
<sequence length="134" mass="15566">MLRIIGMLSAICLTLLFSNTTDEPLLSRDSNLYNIVSPQQGQAKRLSLGIEAKPHNNPLHTVFCRYLYKPTERQNLPTYFLPTNDSIYANVNLLSSLRYRELEGEIYPRVRRDYESNLIYRFIHSRNAIPLFSA</sequence>
<comment type="caution">
    <text evidence="1">The sequence shown here is derived from an EMBL/GenBank/DDBJ whole genome shotgun (WGS) entry which is preliminary data.</text>
</comment>
<dbReference type="EMBL" id="JACFYF010000003">
    <property type="protein sequence ID" value="MBA5762049.1"/>
    <property type="molecule type" value="Genomic_DNA"/>
</dbReference>
<name>A0A7W2FQ15_9VIBR</name>
<proteinExistence type="predicted"/>
<evidence type="ECO:0000313" key="1">
    <source>
        <dbReference type="EMBL" id="MBA5762049.1"/>
    </source>
</evidence>
<dbReference type="RefSeq" id="WP_182107902.1">
    <property type="nucleotide sequence ID" value="NZ_JACFYF010000003.1"/>
</dbReference>
<evidence type="ECO:0000313" key="2">
    <source>
        <dbReference type="Proteomes" id="UP000571701"/>
    </source>
</evidence>
<dbReference type="AlphaFoldDB" id="A0A7W2FQ15"/>